<comment type="caution">
    <text evidence="3">Lacks conserved residue(s) required for the propagation of feature annotation.</text>
</comment>
<dbReference type="PROSITE" id="PS50985">
    <property type="entry name" value="GRAS"/>
    <property type="match status" value="1"/>
</dbReference>
<keyword evidence="2" id="KW-0804">Transcription</keyword>
<proteinExistence type="inferred from homology"/>
<evidence type="ECO:0000256" key="3">
    <source>
        <dbReference type="PROSITE-ProRule" id="PRU01191"/>
    </source>
</evidence>
<comment type="caution">
    <text evidence="5">The sequence shown here is derived from an EMBL/GenBank/DDBJ whole genome shotgun (WGS) entry which is preliminary data.</text>
</comment>
<protein>
    <recommendedName>
        <fullName evidence="7">Scarecrow-like protein 15</fullName>
    </recommendedName>
</protein>
<keyword evidence="6" id="KW-1185">Reference proteome</keyword>
<name>A0AAD8PQC6_LOLMU</name>
<evidence type="ECO:0000256" key="2">
    <source>
        <dbReference type="ARBA" id="ARBA00023163"/>
    </source>
</evidence>
<evidence type="ECO:0000256" key="1">
    <source>
        <dbReference type="ARBA" id="ARBA00023015"/>
    </source>
</evidence>
<sequence>MKQPLSDSSCPATASHGNHRLGSYEPTSVFDPIATSTSTGSPTTTVAAPAHGGTLQATPHHPPDDWDALSWLLSPDDQKDGAGELFSLNAHQHSSPFDVLADPFDPYSCSPPAESHEQHLQAAAEAVWAGDSVAASGMLARLTQALPHPPRTPPQRAASHFAEALQSLLAAPDQFLAQPERPAASAADVIRRIGAQRAFACLSPVPQFASFTANQTLLEAFEAFEAPFHIVDFDLGLGGQWSSFVEEVAARRLPSTAAPAVRVTAVVHEETAETLLAADNLRDFACGLGVRFAIDVVRLDALAVGSIRASGDEAVAVVLSPAIFRHLAATRPDASDALLEFIRRADPRVVVLVDAEVSLGAGEGVAPLMRSVESCAVLTESVEAAAAVGAAEDAMLRVDRGVVRERAYAAVRSWWSRCEPWKETVVRARWAPAALSDLATAQAEWIVRRAPVEGYRVVRRDGALVLCWHGYDMAATSAWRC</sequence>
<comment type="similarity">
    <text evidence="3">Belongs to the GRAS family.</text>
</comment>
<gene>
    <name evidence="5" type="ORF">QYE76_018596</name>
</gene>
<keyword evidence="1" id="KW-0805">Transcription regulation</keyword>
<feature type="compositionally biased region" description="Polar residues" evidence="4">
    <location>
        <begin position="1"/>
        <end position="16"/>
    </location>
</feature>
<dbReference type="InterPro" id="IPR005202">
    <property type="entry name" value="TF_GRAS"/>
</dbReference>
<feature type="region of interest" description="Disordered" evidence="4">
    <location>
        <begin position="1"/>
        <end position="63"/>
    </location>
</feature>
<dbReference type="EMBL" id="JAUUTY010000843">
    <property type="protein sequence ID" value="KAK1574357.1"/>
    <property type="molecule type" value="Genomic_DNA"/>
</dbReference>
<dbReference type="AlphaFoldDB" id="A0AAD8PQC6"/>
<accession>A0AAD8PQC6</accession>
<feature type="short sequence motif" description="VHIID" evidence="3">
    <location>
        <begin position="228"/>
        <end position="232"/>
    </location>
</feature>
<dbReference type="Pfam" id="PF03514">
    <property type="entry name" value="GRAS"/>
    <property type="match status" value="1"/>
</dbReference>
<feature type="region of interest" description="SAW" evidence="3">
    <location>
        <begin position="404"/>
        <end position="480"/>
    </location>
</feature>
<evidence type="ECO:0000313" key="6">
    <source>
        <dbReference type="Proteomes" id="UP001231189"/>
    </source>
</evidence>
<reference evidence="5" key="1">
    <citation type="submission" date="2023-07" db="EMBL/GenBank/DDBJ databases">
        <title>A chromosome-level genome assembly of Lolium multiflorum.</title>
        <authorList>
            <person name="Chen Y."/>
            <person name="Copetti D."/>
            <person name="Kolliker R."/>
            <person name="Studer B."/>
        </authorList>
    </citation>
    <scope>NUCLEOTIDE SEQUENCE</scope>
    <source>
        <strain evidence="5">02402/16</strain>
        <tissue evidence="5">Leaf</tissue>
    </source>
</reference>
<feature type="compositionally biased region" description="Low complexity" evidence="4">
    <location>
        <begin position="32"/>
        <end position="50"/>
    </location>
</feature>
<dbReference type="PANTHER" id="PTHR31636">
    <property type="entry name" value="OSJNBA0084A10.13 PROTEIN-RELATED"/>
    <property type="match status" value="1"/>
</dbReference>
<evidence type="ECO:0000313" key="5">
    <source>
        <dbReference type="EMBL" id="KAK1574357.1"/>
    </source>
</evidence>
<evidence type="ECO:0008006" key="7">
    <source>
        <dbReference type="Google" id="ProtNLM"/>
    </source>
</evidence>
<organism evidence="5 6">
    <name type="scientific">Lolium multiflorum</name>
    <name type="common">Italian ryegrass</name>
    <name type="synonym">Lolium perenne subsp. multiflorum</name>
    <dbReference type="NCBI Taxonomy" id="4521"/>
    <lineage>
        <taxon>Eukaryota</taxon>
        <taxon>Viridiplantae</taxon>
        <taxon>Streptophyta</taxon>
        <taxon>Embryophyta</taxon>
        <taxon>Tracheophyta</taxon>
        <taxon>Spermatophyta</taxon>
        <taxon>Magnoliopsida</taxon>
        <taxon>Liliopsida</taxon>
        <taxon>Poales</taxon>
        <taxon>Poaceae</taxon>
        <taxon>BOP clade</taxon>
        <taxon>Pooideae</taxon>
        <taxon>Poodae</taxon>
        <taxon>Poeae</taxon>
        <taxon>Poeae Chloroplast Group 2 (Poeae type)</taxon>
        <taxon>Loliodinae</taxon>
        <taxon>Loliinae</taxon>
        <taxon>Lolium</taxon>
    </lineage>
</organism>
<evidence type="ECO:0000256" key="4">
    <source>
        <dbReference type="SAM" id="MobiDB-lite"/>
    </source>
</evidence>
<dbReference type="Proteomes" id="UP001231189">
    <property type="component" value="Unassembled WGS sequence"/>
</dbReference>